<reference evidence="1" key="1">
    <citation type="submission" date="2014-11" db="EMBL/GenBank/DDBJ databases">
        <authorList>
            <person name="Amaro Gonzalez C."/>
        </authorList>
    </citation>
    <scope>NUCLEOTIDE SEQUENCE</scope>
</reference>
<organism evidence="1">
    <name type="scientific">Anguilla anguilla</name>
    <name type="common">European freshwater eel</name>
    <name type="synonym">Muraena anguilla</name>
    <dbReference type="NCBI Taxonomy" id="7936"/>
    <lineage>
        <taxon>Eukaryota</taxon>
        <taxon>Metazoa</taxon>
        <taxon>Chordata</taxon>
        <taxon>Craniata</taxon>
        <taxon>Vertebrata</taxon>
        <taxon>Euteleostomi</taxon>
        <taxon>Actinopterygii</taxon>
        <taxon>Neopterygii</taxon>
        <taxon>Teleostei</taxon>
        <taxon>Anguilliformes</taxon>
        <taxon>Anguillidae</taxon>
        <taxon>Anguilla</taxon>
    </lineage>
</organism>
<dbReference type="EMBL" id="GBXM01051393">
    <property type="protein sequence ID" value="JAH57184.1"/>
    <property type="molecule type" value="Transcribed_RNA"/>
</dbReference>
<sequence length="37" mass="4306">MSLKVTCFTNQFYEQKCKSFSCCSVFLETAVYNCHSQ</sequence>
<reference evidence="1" key="2">
    <citation type="journal article" date="2015" name="Fish Shellfish Immunol.">
        <title>Early steps in the European eel (Anguilla anguilla)-Vibrio vulnificus interaction in the gills: Role of the RtxA13 toxin.</title>
        <authorList>
            <person name="Callol A."/>
            <person name="Pajuelo D."/>
            <person name="Ebbesson L."/>
            <person name="Teles M."/>
            <person name="MacKenzie S."/>
            <person name="Amaro C."/>
        </authorList>
    </citation>
    <scope>NUCLEOTIDE SEQUENCE</scope>
</reference>
<name>A0A0E9TU07_ANGAN</name>
<dbReference type="AlphaFoldDB" id="A0A0E9TU07"/>
<accession>A0A0E9TU07</accession>
<proteinExistence type="predicted"/>
<protein>
    <submittedName>
        <fullName evidence="1">Uncharacterized protein</fullName>
    </submittedName>
</protein>
<evidence type="ECO:0000313" key="1">
    <source>
        <dbReference type="EMBL" id="JAH57184.1"/>
    </source>
</evidence>